<dbReference type="RefSeq" id="WP_068462880.1">
    <property type="nucleotide sequence ID" value="NZ_LMTR01000073.1"/>
</dbReference>
<protein>
    <submittedName>
        <fullName evidence="1">Uncharacterized protein</fullName>
    </submittedName>
</protein>
<dbReference type="OrthoDB" id="7869995at2"/>
<dbReference type="Proteomes" id="UP000059074">
    <property type="component" value="Unassembled WGS sequence"/>
</dbReference>
<organism evidence="1 2">
    <name type="scientific">Hyphomicrobium sulfonivorans</name>
    <dbReference type="NCBI Taxonomy" id="121290"/>
    <lineage>
        <taxon>Bacteria</taxon>
        <taxon>Pseudomonadati</taxon>
        <taxon>Pseudomonadota</taxon>
        <taxon>Alphaproteobacteria</taxon>
        <taxon>Hyphomicrobiales</taxon>
        <taxon>Hyphomicrobiaceae</taxon>
        <taxon>Hyphomicrobium</taxon>
    </lineage>
</organism>
<name>A0A109BCV6_HYPSL</name>
<comment type="caution">
    <text evidence="1">The sequence shown here is derived from an EMBL/GenBank/DDBJ whole genome shotgun (WGS) entry which is preliminary data.</text>
</comment>
<dbReference type="AlphaFoldDB" id="A0A109BCV6"/>
<accession>A0A109BCV6</accession>
<dbReference type="STRING" id="121290.APY04_2475"/>
<evidence type="ECO:0000313" key="2">
    <source>
        <dbReference type="Proteomes" id="UP000059074"/>
    </source>
</evidence>
<proteinExistence type="predicted"/>
<gene>
    <name evidence="1" type="ORF">APY04_2475</name>
</gene>
<reference evidence="1 2" key="1">
    <citation type="submission" date="2015-10" db="EMBL/GenBank/DDBJ databases">
        <title>Transcriptomic analysis of a linuron degrading triple-species bacterial consortium.</title>
        <authorList>
            <person name="Albers P."/>
        </authorList>
    </citation>
    <scope>NUCLEOTIDE SEQUENCE [LARGE SCALE GENOMIC DNA]</scope>
    <source>
        <strain evidence="1 2">WDL6</strain>
    </source>
</reference>
<keyword evidence="2" id="KW-1185">Reference proteome</keyword>
<dbReference type="PATRIC" id="fig|121290.4.peg.377"/>
<evidence type="ECO:0000313" key="1">
    <source>
        <dbReference type="EMBL" id="KWT66279.1"/>
    </source>
</evidence>
<dbReference type="EMBL" id="LMTR01000073">
    <property type="protein sequence ID" value="KWT66279.1"/>
    <property type="molecule type" value="Genomic_DNA"/>
</dbReference>
<sequence>MAIAFLDSAPHAIARRPLTEADAVDIWIARWLRIRRKDLLDRYGCDPRRLYEIWQEERFAGARSKALEVFAQRYPSLIDRIDFGPHQRFERAPHPDQLALFE</sequence>